<dbReference type="Pfam" id="PF02357">
    <property type="entry name" value="NusG"/>
    <property type="match status" value="1"/>
</dbReference>
<dbReference type="InterPro" id="IPR036735">
    <property type="entry name" value="NGN_dom_sf"/>
</dbReference>
<gene>
    <name evidence="6" type="primary">loaP</name>
    <name evidence="6" type="ORF">INP52_08070</name>
</gene>
<keyword evidence="3" id="KW-0804">Transcription</keyword>
<dbReference type="SUPFAM" id="SSF82679">
    <property type="entry name" value="N-utilization substance G protein NusG, N-terminal domain"/>
    <property type="match status" value="1"/>
</dbReference>
<feature type="domain" description="KOW" evidence="5">
    <location>
        <begin position="115"/>
        <end position="142"/>
    </location>
</feature>
<name>A0A7S7M7T5_9ACTN</name>
<evidence type="ECO:0000256" key="1">
    <source>
        <dbReference type="ARBA" id="ARBA00022814"/>
    </source>
</evidence>
<dbReference type="KEGG" id="tio:INP52_08070"/>
<dbReference type="SMART" id="SM00739">
    <property type="entry name" value="KOW"/>
    <property type="match status" value="1"/>
</dbReference>
<dbReference type="InterPro" id="IPR008991">
    <property type="entry name" value="Translation_prot_SH3-like_sf"/>
</dbReference>
<evidence type="ECO:0000313" key="7">
    <source>
        <dbReference type="Proteomes" id="UP000593735"/>
    </source>
</evidence>
<protein>
    <submittedName>
        <fullName evidence="6">Antiterminator LoaP</fullName>
    </submittedName>
</protein>
<dbReference type="InterPro" id="IPR005824">
    <property type="entry name" value="KOW"/>
</dbReference>
<dbReference type="InterPro" id="IPR047663">
    <property type="entry name" value="Transcription_antiterm_LoaP"/>
</dbReference>
<dbReference type="SMART" id="SM00738">
    <property type="entry name" value="NGN"/>
    <property type="match status" value="1"/>
</dbReference>
<keyword evidence="1" id="KW-0889">Transcription antitermination</keyword>
<dbReference type="SUPFAM" id="SSF50104">
    <property type="entry name" value="Translation proteins SH3-like domain"/>
    <property type="match status" value="1"/>
</dbReference>
<evidence type="ECO:0000259" key="5">
    <source>
        <dbReference type="SMART" id="SM00739"/>
    </source>
</evidence>
<evidence type="ECO:0000256" key="2">
    <source>
        <dbReference type="ARBA" id="ARBA00023015"/>
    </source>
</evidence>
<keyword evidence="2" id="KW-0805">Transcription regulation</keyword>
<evidence type="ECO:0000313" key="6">
    <source>
        <dbReference type="EMBL" id="QOY60354.1"/>
    </source>
</evidence>
<dbReference type="InterPro" id="IPR014722">
    <property type="entry name" value="Rib_uL2_dom2"/>
</dbReference>
<dbReference type="PANTHER" id="PTHR30265">
    <property type="entry name" value="RHO-INTERACTING TRANSCRIPTION TERMINATION FACTOR NUSG"/>
    <property type="match status" value="1"/>
</dbReference>
<dbReference type="EMBL" id="CP063767">
    <property type="protein sequence ID" value="QOY60354.1"/>
    <property type="molecule type" value="Genomic_DNA"/>
</dbReference>
<dbReference type="Gene3D" id="3.30.70.940">
    <property type="entry name" value="NusG, N-terminal domain"/>
    <property type="match status" value="1"/>
</dbReference>
<dbReference type="NCBIfam" id="NF033641">
    <property type="entry name" value="antiterm_LoaP"/>
    <property type="match status" value="1"/>
</dbReference>
<dbReference type="Proteomes" id="UP000593735">
    <property type="component" value="Chromosome"/>
</dbReference>
<dbReference type="GO" id="GO:0031564">
    <property type="term" value="P:transcription antitermination"/>
    <property type="evidence" value="ECO:0007669"/>
    <property type="project" value="UniProtKB-KW"/>
</dbReference>
<accession>A0A7S7M7T5</accession>
<sequence length="190" mass="20816">MWYVIQVARGREEAMVELIARVASAEVLEECFYPQYEAEIKLHGLWVPCAKPLFPGYLIAISDDPVALESELARLPEFARLLTMGERPVPLADEEVALIGALTRPGERVVPMSRAVKEGERVTVVDGPLVGHEGLIRDVNRRKSTAYLEVNLCGRTVSTRVGLAVLAASDEDAAVTARTRARAACSCTKR</sequence>
<dbReference type="AlphaFoldDB" id="A0A7S7M7T5"/>
<dbReference type="GO" id="GO:0006354">
    <property type="term" value="P:DNA-templated transcription elongation"/>
    <property type="evidence" value="ECO:0007669"/>
    <property type="project" value="InterPro"/>
</dbReference>
<feature type="domain" description="NusG-like N-terminal" evidence="4">
    <location>
        <begin position="1"/>
        <end position="103"/>
    </location>
</feature>
<dbReference type="RefSeq" id="WP_194370712.1">
    <property type="nucleotide sequence ID" value="NZ_CP063767.1"/>
</dbReference>
<organism evidence="6 7">
    <name type="scientific">Thermophilibacter immobilis</name>
    <dbReference type="NCBI Taxonomy" id="2779519"/>
    <lineage>
        <taxon>Bacteria</taxon>
        <taxon>Bacillati</taxon>
        <taxon>Actinomycetota</taxon>
        <taxon>Coriobacteriia</taxon>
        <taxon>Coriobacteriales</taxon>
        <taxon>Atopobiaceae</taxon>
        <taxon>Thermophilibacter</taxon>
    </lineage>
</organism>
<dbReference type="InterPro" id="IPR006645">
    <property type="entry name" value="NGN-like_dom"/>
</dbReference>
<proteinExistence type="predicted"/>
<dbReference type="PANTHER" id="PTHR30265:SF4">
    <property type="entry name" value="KOW MOTIF FAMILY PROTEIN, EXPRESSED"/>
    <property type="match status" value="1"/>
</dbReference>
<reference evidence="6 7" key="1">
    <citation type="submission" date="2020-10" db="EMBL/GenBank/DDBJ databases">
        <title>Olsenella immobilis sp.nov., isolated from the mud in a fermentation cellar used for the production of Chinese strong-flavoured liquor.</title>
        <authorList>
            <person name="Lu L."/>
        </authorList>
    </citation>
    <scope>NUCLEOTIDE SEQUENCE [LARGE SCALE GENOMIC DNA]</scope>
    <source>
        <strain evidence="6 7">LZLJ-2</strain>
    </source>
</reference>
<dbReference type="Gene3D" id="2.30.30.30">
    <property type="match status" value="1"/>
</dbReference>
<evidence type="ECO:0000256" key="3">
    <source>
        <dbReference type="ARBA" id="ARBA00023163"/>
    </source>
</evidence>
<dbReference type="InterPro" id="IPR043425">
    <property type="entry name" value="NusG-like"/>
</dbReference>
<keyword evidence="7" id="KW-1185">Reference proteome</keyword>
<evidence type="ECO:0000259" key="4">
    <source>
        <dbReference type="SMART" id="SM00738"/>
    </source>
</evidence>